<keyword evidence="6" id="KW-0239">DNA-directed DNA polymerase</keyword>
<dbReference type="Gene3D" id="3.40.50.300">
    <property type="entry name" value="P-loop containing nucleotide triphosphate hydrolases"/>
    <property type="match status" value="1"/>
</dbReference>
<dbReference type="Pfam" id="PF06144">
    <property type="entry name" value="DNA_pol3_delta"/>
    <property type="match status" value="1"/>
</dbReference>
<dbReference type="NCBIfam" id="TIGR01128">
    <property type="entry name" value="holA"/>
    <property type="match status" value="1"/>
</dbReference>
<dbReference type="Gene3D" id="1.20.272.10">
    <property type="match status" value="1"/>
</dbReference>
<dbReference type="InterPro" id="IPR027417">
    <property type="entry name" value="P-loop_NTPase"/>
</dbReference>
<gene>
    <name evidence="11" type="ORF">LCGC14_2284850</name>
</gene>
<evidence type="ECO:0000256" key="2">
    <source>
        <dbReference type="ARBA" id="ARBA00017703"/>
    </source>
</evidence>
<evidence type="ECO:0000256" key="4">
    <source>
        <dbReference type="ARBA" id="ARBA00022695"/>
    </source>
</evidence>
<comment type="catalytic activity">
    <reaction evidence="8">
        <text>DNA(n) + a 2'-deoxyribonucleoside 5'-triphosphate = DNA(n+1) + diphosphate</text>
        <dbReference type="Rhea" id="RHEA:22508"/>
        <dbReference type="Rhea" id="RHEA-COMP:17339"/>
        <dbReference type="Rhea" id="RHEA-COMP:17340"/>
        <dbReference type="ChEBI" id="CHEBI:33019"/>
        <dbReference type="ChEBI" id="CHEBI:61560"/>
        <dbReference type="ChEBI" id="CHEBI:173112"/>
        <dbReference type="EC" id="2.7.7.7"/>
    </reaction>
</comment>
<dbReference type="GO" id="GO:0003677">
    <property type="term" value="F:DNA binding"/>
    <property type="evidence" value="ECO:0007669"/>
    <property type="project" value="InterPro"/>
</dbReference>
<dbReference type="AlphaFoldDB" id="A0A0F9F5I3"/>
<dbReference type="InterPro" id="IPR048466">
    <property type="entry name" value="DNA_pol3_delta-like_C"/>
</dbReference>
<dbReference type="PANTHER" id="PTHR34388:SF1">
    <property type="entry name" value="DNA POLYMERASE III SUBUNIT DELTA"/>
    <property type="match status" value="1"/>
</dbReference>
<dbReference type="EC" id="2.7.7.7" evidence="1"/>
<evidence type="ECO:0000313" key="11">
    <source>
        <dbReference type="EMBL" id="KKL52500.1"/>
    </source>
</evidence>
<feature type="domain" description="DNA polymerase III delta N-terminal" evidence="9">
    <location>
        <begin position="19"/>
        <end position="133"/>
    </location>
</feature>
<accession>A0A0F9F5I3</accession>
<keyword evidence="3" id="KW-0808">Transferase</keyword>
<reference evidence="11" key="1">
    <citation type="journal article" date="2015" name="Nature">
        <title>Complex archaea that bridge the gap between prokaryotes and eukaryotes.</title>
        <authorList>
            <person name="Spang A."/>
            <person name="Saw J.H."/>
            <person name="Jorgensen S.L."/>
            <person name="Zaremba-Niedzwiedzka K."/>
            <person name="Martijn J."/>
            <person name="Lind A.E."/>
            <person name="van Eijk R."/>
            <person name="Schleper C."/>
            <person name="Guy L."/>
            <person name="Ettema T.J."/>
        </authorList>
    </citation>
    <scope>NUCLEOTIDE SEQUENCE</scope>
</reference>
<comment type="caution">
    <text evidence="11">The sequence shown here is derived from an EMBL/GenBank/DDBJ whole genome shotgun (WGS) entry which is preliminary data.</text>
</comment>
<name>A0A0F9F5I3_9ZZZZ</name>
<dbReference type="PANTHER" id="PTHR34388">
    <property type="entry name" value="DNA POLYMERASE III SUBUNIT DELTA"/>
    <property type="match status" value="1"/>
</dbReference>
<dbReference type="GO" id="GO:0006261">
    <property type="term" value="P:DNA-templated DNA replication"/>
    <property type="evidence" value="ECO:0007669"/>
    <property type="project" value="TreeGrafter"/>
</dbReference>
<dbReference type="Gene3D" id="1.10.8.60">
    <property type="match status" value="1"/>
</dbReference>
<dbReference type="InterPro" id="IPR005790">
    <property type="entry name" value="DNA_polIII_delta"/>
</dbReference>
<dbReference type="GO" id="GO:0003887">
    <property type="term" value="F:DNA-directed DNA polymerase activity"/>
    <property type="evidence" value="ECO:0007669"/>
    <property type="project" value="UniProtKB-KW"/>
</dbReference>
<sequence length="326" mass="37458">MKYREFIAALERGKIISAYLFEGEEDYLKKEALKRLKKRIISPDYEDFNYERFSGENSAVGQIIESLSTLPLKGKWRMVVVEEVDKLSEKNQNVIAEYLANPVKTTCFVAVGGKVDKRKKLYKNFLKKGEIVSFYSLYDGEVVDWVKKRVEEEKKRISPSALFYLKERAGSNRRDLSNTVEKLLLYIHPRNVIEKEDVEEVLGEGAGGGVFDLTKAIRERNLAGALSILAKLLERGEIPLRIHSLITREMRILLRIKDSEEGISSQKACTIIFGPRKYYSPFYTRIAADYIKAARKLDFSDLITSYQYLVELFSVQENIILPSIQG</sequence>
<dbReference type="EMBL" id="LAZR01031869">
    <property type="protein sequence ID" value="KKL52500.1"/>
    <property type="molecule type" value="Genomic_DNA"/>
</dbReference>
<dbReference type="SUPFAM" id="SSF48019">
    <property type="entry name" value="post-AAA+ oligomerization domain-like"/>
    <property type="match status" value="1"/>
</dbReference>
<dbReference type="SUPFAM" id="SSF52540">
    <property type="entry name" value="P-loop containing nucleoside triphosphate hydrolases"/>
    <property type="match status" value="1"/>
</dbReference>
<dbReference type="GO" id="GO:0009360">
    <property type="term" value="C:DNA polymerase III complex"/>
    <property type="evidence" value="ECO:0007669"/>
    <property type="project" value="InterPro"/>
</dbReference>
<dbReference type="InterPro" id="IPR008921">
    <property type="entry name" value="DNA_pol3_clamp-load_cplx_C"/>
</dbReference>
<keyword evidence="5" id="KW-0235">DNA replication</keyword>
<keyword evidence="4" id="KW-0548">Nucleotidyltransferase</keyword>
<evidence type="ECO:0000259" key="9">
    <source>
        <dbReference type="Pfam" id="PF06144"/>
    </source>
</evidence>
<evidence type="ECO:0000256" key="5">
    <source>
        <dbReference type="ARBA" id="ARBA00022705"/>
    </source>
</evidence>
<evidence type="ECO:0000259" key="10">
    <source>
        <dbReference type="Pfam" id="PF21694"/>
    </source>
</evidence>
<evidence type="ECO:0000256" key="7">
    <source>
        <dbReference type="ARBA" id="ARBA00034754"/>
    </source>
</evidence>
<dbReference type="InterPro" id="IPR010372">
    <property type="entry name" value="DNA_pol3_delta_N"/>
</dbReference>
<evidence type="ECO:0000256" key="3">
    <source>
        <dbReference type="ARBA" id="ARBA00022679"/>
    </source>
</evidence>
<proteinExistence type="inferred from homology"/>
<protein>
    <recommendedName>
        <fullName evidence="2">DNA polymerase III subunit delta</fullName>
        <ecNumber evidence="1">2.7.7.7</ecNumber>
    </recommendedName>
</protein>
<comment type="similarity">
    <text evidence="7">Belongs to the DNA polymerase HolA subunit family.</text>
</comment>
<dbReference type="Pfam" id="PF21694">
    <property type="entry name" value="DNA_pol3_delta_C"/>
    <property type="match status" value="1"/>
</dbReference>
<organism evidence="11">
    <name type="scientific">marine sediment metagenome</name>
    <dbReference type="NCBI Taxonomy" id="412755"/>
    <lineage>
        <taxon>unclassified sequences</taxon>
        <taxon>metagenomes</taxon>
        <taxon>ecological metagenomes</taxon>
    </lineage>
</organism>
<evidence type="ECO:0000256" key="8">
    <source>
        <dbReference type="ARBA" id="ARBA00049244"/>
    </source>
</evidence>
<feature type="domain" description="DNA polymerase III delta subunit-like C-terminal" evidence="10">
    <location>
        <begin position="210"/>
        <end position="274"/>
    </location>
</feature>
<evidence type="ECO:0000256" key="6">
    <source>
        <dbReference type="ARBA" id="ARBA00022932"/>
    </source>
</evidence>
<evidence type="ECO:0000256" key="1">
    <source>
        <dbReference type="ARBA" id="ARBA00012417"/>
    </source>
</evidence>